<dbReference type="EMBL" id="JAACNO010001981">
    <property type="protein sequence ID" value="KAF4136239.1"/>
    <property type="molecule type" value="Genomic_DNA"/>
</dbReference>
<reference evidence="2" key="1">
    <citation type="submission" date="2020-03" db="EMBL/GenBank/DDBJ databases">
        <title>Hybrid Assembly of Korean Phytophthora infestans isolates.</title>
        <authorList>
            <person name="Prokchorchik M."/>
            <person name="Lee Y."/>
            <person name="Seo J."/>
            <person name="Cho J.-H."/>
            <person name="Park Y.-E."/>
            <person name="Jang D.-C."/>
            <person name="Im J.-S."/>
            <person name="Choi J.-G."/>
            <person name="Park H.-J."/>
            <person name="Lee G.-B."/>
            <person name="Lee Y.-G."/>
            <person name="Hong S.-Y."/>
            <person name="Cho K."/>
            <person name="Sohn K.H."/>
        </authorList>
    </citation>
    <scope>NUCLEOTIDE SEQUENCE</scope>
    <source>
        <strain evidence="2">KR_2_A2</strain>
    </source>
</reference>
<evidence type="ECO:0000313" key="1">
    <source>
        <dbReference type="EMBL" id="KAF4136239.1"/>
    </source>
</evidence>
<sequence>MTLEASFVITDITSLLVSGRALSNEQKVDCILIALAPIVTATQARHTLRVLIRNGRVHPSSI</sequence>
<protein>
    <submittedName>
        <fullName evidence="2">Uncharacterized protein</fullName>
    </submittedName>
</protein>
<comment type="caution">
    <text evidence="2">The sequence shown here is derived from an EMBL/GenBank/DDBJ whole genome shotgun (WGS) entry which is preliminary data.</text>
</comment>
<evidence type="ECO:0000313" key="2">
    <source>
        <dbReference type="EMBL" id="KAF4138829.1"/>
    </source>
</evidence>
<evidence type="ECO:0000313" key="3">
    <source>
        <dbReference type="Proteomes" id="UP000704712"/>
    </source>
</evidence>
<proteinExistence type="predicted"/>
<dbReference type="EMBL" id="JAACNO010001630">
    <property type="protein sequence ID" value="KAF4138829.1"/>
    <property type="molecule type" value="Genomic_DNA"/>
</dbReference>
<accession>A0A8S9UHX6</accession>
<name>A0A8S9UHX6_PHYIN</name>
<dbReference type="AlphaFoldDB" id="A0A8S9UHX6"/>
<organism evidence="2 3">
    <name type="scientific">Phytophthora infestans</name>
    <name type="common">Potato late blight agent</name>
    <name type="synonym">Botrytis infestans</name>
    <dbReference type="NCBI Taxonomy" id="4787"/>
    <lineage>
        <taxon>Eukaryota</taxon>
        <taxon>Sar</taxon>
        <taxon>Stramenopiles</taxon>
        <taxon>Oomycota</taxon>
        <taxon>Peronosporomycetes</taxon>
        <taxon>Peronosporales</taxon>
        <taxon>Peronosporaceae</taxon>
        <taxon>Phytophthora</taxon>
    </lineage>
</organism>
<gene>
    <name evidence="2" type="ORF">GN958_ATG12038</name>
    <name evidence="1" type="ORF">GN958_ATG14580</name>
</gene>
<dbReference type="Proteomes" id="UP000704712">
    <property type="component" value="Unassembled WGS sequence"/>
</dbReference>